<feature type="compositionally biased region" description="Acidic residues" evidence="1">
    <location>
        <begin position="256"/>
        <end position="271"/>
    </location>
</feature>
<feature type="domain" description="PUB" evidence="3">
    <location>
        <begin position="548"/>
        <end position="607"/>
    </location>
</feature>
<feature type="region of interest" description="Disordered" evidence="1">
    <location>
        <begin position="1"/>
        <end position="39"/>
    </location>
</feature>
<gene>
    <name evidence="4" type="ORF">HJC23_005624</name>
</gene>
<feature type="region of interest" description="Disordered" evidence="1">
    <location>
        <begin position="644"/>
        <end position="671"/>
    </location>
</feature>
<dbReference type="PANTHER" id="PTHR23153:SF38">
    <property type="entry name" value="UBX DOMAIN-CONTAINING PROTEIN 6"/>
    <property type="match status" value="1"/>
</dbReference>
<dbReference type="EMBL" id="JABMIG020000094">
    <property type="protein sequence ID" value="KAL3793122.1"/>
    <property type="molecule type" value="Genomic_DNA"/>
</dbReference>
<keyword evidence="5" id="KW-1185">Reference proteome</keyword>
<dbReference type="InterPro" id="IPR006785">
    <property type="entry name" value="Pex14_N"/>
</dbReference>
<evidence type="ECO:0000313" key="4">
    <source>
        <dbReference type="EMBL" id="KAL3793122.1"/>
    </source>
</evidence>
<feature type="region of interest" description="Disordered" evidence="1">
    <location>
        <begin position="101"/>
        <end position="196"/>
    </location>
</feature>
<dbReference type="Pfam" id="PF04695">
    <property type="entry name" value="Pex14_N"/>
    <property type="match status" value="1"/>
</dbReference>
<feature type="region of interest" description="Disordered" evidence="1">
    <location>
        <begin position="409"/>
        <end position="443"/>
    </location>
</feature>
<dbReference type="AlphaFoldDB" id="A0ABD3PYN9"/>
<feature type="compositionally biased region" description="Basic and acidic residues" evidence="1">
    <location>
        <begin position="101"/>
        <end position="158"/>
    </location>
</feature>
<dbReference type="SUPFAM" id="SSF143503">
    <property type="entry name" value="PUG domain-like"/>
    <property type="match status" value="1"/>
</dbReference>
<accession>A0ABD3PYN9</accession>
<reference evidence="4 5" key="1">
    <citation type="journal article" date="2020" name="G3 (Bethesda)">
        <title>Improved Reference Genome for Cyclotella cryptica CCMP332, a Model for Cell Wall Morphogenesis, Salinity Adaptation, and Lipid Production in Diatoms (Bacillariophyta).</title>
        <authorList>
            <person name="Roberts W.R."/>
            <person name="Downey K.M."/>
            <person name="Ruck E.C."/>
            <person name="Traller J.C."/>
            <person name="Alverson A.J."/>
        </authorList>
    </citation>
    <scope>NUCLEOTIDE SEQUENCE [LARGE SCALE GENOMIC DNA]</scope>
    <source>
        <strain evidence="4 5">CCMP332</strain>
    </source>
</reference>
<dbReference type="Gene3D" id="1.20.58.2190">
    <property type="match status" value="1"/>
</dbReference>
<dbReference type="InterPro" id="IPR036339">
    <property type="entry name" value="PUB-like_dom_sf"/>
</dbReference>
<evidence type="ECO:0000313" key="5">
    <source>
        <dbReference type="Proteomes" id="UP001516023"/>
    </source>
</evidence>
<name>A0ABD3PYN9_9STRA</name>
<feature type="region of interest" description="Disordered" evidence="1">
    <location>
        <begin position="246"/>
        <end position="271"/>
    </location>
</feature>
<dbReference type="InterPro" id="IPR036388">
    <property type="entry name" value="WH-like_DNA-bd_sf"/>
</dbReference>
<evidence type="ECO:0000259" key="3">
    <source>
        <dbReference type="Pfam" id="PF09409"/>
    </source>
</evidence>
<dbReference type="Gene3D" id="1.10.10.10">
    <property type="entry name" value="Winged helix-like DNA-binding domain superfamily/Winged helix DNA-binding domain"/>
    <property type="match status" value="1"/>
</dbReference>
<dbReference type="CDD" id="cd09212">
    <property type="entry name" value="PUB"/>
    <property type="match status" value="1"/>
</dbReference>
<feature type="domain" description="Peroxisome membrane anchor protein Pex14p N-terminal" evidence="2">
    <location>
        <begin position="43"/>
        <end position="88"/>
    </location>
</feature>
<feature type="compositionally biased region" description="Polar residues" evidence="1">
    <location>
        <begin position="7"/>
        <end position="17"/>
    </location>
</feature>
<comment type="caution">
    <text evidence="4">The sequence shown here is derived from an EMBL/GenBank/DDBJ whole genome shotgun (WGS) entry which is preliminary data.</text>
</comment>
<evidence type="ECO:0000259" key="2">
    <source>
        <dbReference type="Pfam" id="PF04695"/>
    </source>
</evidence>
<protein>
    <recommendedName>
        <fullName evidence="6">Peroxin-14</fullName>
    </recommendedName>
</protein>
<evidence type="ECO:0008006" key="6">
    <source>
        <dbReference type="Google" id="ProtNLM"/>
    </source>
</evidence>
<proteinExistence type="predicted"/>
<feature type="region of interest" description="Disordered" evidence="1">
    <location>
        <begin position="482"/>
        <end position="531"/>
    </location>
</feature>
<feature type="compositionally biased region" description="Polar residues" evidence="1">
    <location>
        <begin position="164"/>
        <end position="178"/>
    </location>
</feature>
<feature type="compositionally biased region" description="Polar residues" evidence="1">
    <location>
        <begin position="657"/>
        <end position="671"/>
    </location>
</feature>
<organism evidence="4 5">
    <name type="scientific">Cyclotella cryptica</name>
    <dbReference type="NCBI Taxonomy" id="29204"/>
    <lineage>
        <taxon>Eukaryota</taxon>
        <taxon>Sar</taxon>
        <taxon>Stramenopiles</taxon>
        <taxon>Ochrophyta</taxon>
        <taxon>Bacillariophyta</taxon>
        <taxon>Coscinodiscophyceae</taxon>
        <taxon>Thalassiosirophycidae</taxon>
        <taxon>Stephanodiscales</taxon>
        <taxon>Stephanodiscaceae</taxon>
        <taxon>Cyclotella</taxon>
    </lineage>
</organism>
<feature type="compositionally biased region" description="Polar residues" evidence="1">
    <location>
        <begin position="486"/>
        <end position="505"/>
    </location>
</feature>
<sequence>MMETPRSDQAPTATALSSDAKRADANIADADGLTKTSPSLSIDEERIQKAESFLRNGEIENVSVSAKRDFLEKKAGMSSHEVDAAMKRVAKRGELDRFDENRDYERRGSDDRYRSGEIDSYGHGRDIQRRYQDDRLDDRDSYRNRHERDYRMDDRRGQVYEPTLQHSQPRYYDSNTMNPPYAQGVSPDQIEEQQRSRSSEFSLFSWAGGFSLGVVCLAALRWLNGGDFVLFPPPSVSDSIRLQRRHIQKDNRSDGNDAEETSDTNDQEEDITPLLEHVLEGSEEEEEADSELDDEALQSILNGTANAHNLHPGENQPSYEDLVLEIRALASAVHSYREEQERANRATAAKVGRGMTDDVMDLLREDKKNKDEAKLPAKGTENVDASTIRSLLKDLSDDLTQLKLSLSKSNERKNSDVDNGGISETIGSEPVESTCGDEERSSETDLLTILNSSMEKLQKVIDVIEVPQGDQIDNKDTFVVAEGTGSRPSQLPQPIEETNSLTTGESVEDSLLPQSAPVETEPSSETEPNTHDVERALKTLSSTNGDNELRVGAQMLYLYCMNISKNPTIPRYRKIYTNNSTFQKKVGSLNGAKELLSAVGFVEGTNFFEWGGSSDTSMDTEASLDLALVALDMMRKGTKTVEETSNQTLLEEHSDPNETTLPGSAATSSSD</sequence>
<dbReference type="InterPro" id="IPR018997">
    <property type="entry name" value="PUB_domain"/>
</dbReference>
<evidence type="ECO:0000256" key="1">
    <source>
        <dbReference type="SAM" id="MobiDB-lite"/>
    </source>
</evidence>
<dbReference type="Proteomes" id="UP001516023">
    <property type="component" value="Unassembled WGS sequence"/>
</dbReference>
<dbReference type="Pfam" id="PF09409">
    <property type="entry name" value="PUB"/>
    <property type="match status" value="1"/>
</dbReference>
<dbReference type="PANTHER" id="PTHR23153">
    <property type="entry name" value="UBX-RELATED"/>
    <property type="match status" value="1"/>
</dbReference>